<dbReference type="PANTHER" id="PTHR46082:SF6">
    <property type="entry name" value="AAA+ ATPASE DOMAIN-CONTAINING PROTEIN-RELATED"/>
    <property type="match status" value="1"/>
</dbReference>
<dbReference type="InterPro" id="IPR027417">
    <property type="entry name" value="P-loop_NTPase"/>
</dbReference>
<dbReference type="Pfam" id="PF13374">
    <property type="entry name" value="TPR_10"/>
    <property type="match status" value="2"/>
</dbReference>
<dbReference type="InterPro" id="IPR053137">
    <property type="entry name" value="NLR-like"/>
</dbReference>
<comment type="caution">
    <text evidence="2">The sequence shown here is derived from an EMBL/GenBank/DDBJ whole genome shotgun (WGS) entry which is preliminary data.</text>
</comment>
<evidence type="ECO:0000259" key="1">
    <source>
        <dbReference type="Pfam" id="PF25000"/>
    </source>
</evidence>
<evidence type="ECO:0000313" key="2">
    <source>
        <dbReference type="EMBL" id="GES18736.1"/>
    </source>
</evidence>
<accession>A0A5M3XDL3</accession>
<dbReference type="Proteomes" id="UP000377595">
    <property type="component" value="Unassembled WGS sequence"/>
</dbReference>
<dbReference type="AlphaFoldDB" id="A0A5M3XDL3"/>
<dbReference type="NCBIfam" id="NF040586">
    <property type="entry name" value="FxSxx_TPR"/>
    <property type="match status" value="1"/>
</dbReference>
<dbReference type="InterPro" id="IPR056681">
    <property type="entry name" value="DUF7779"/>
</dbReference>
<protein>
    <recommendedName>
        <fullName evidence="1">DUF7779 domain-containing protein</fullName>
    </recommendedName>
</protein>
<dbReference type="PANTHER" id="PTHR46082">
    <property type="entry name" value="ATP/GTP-BINDING PROTEIN-RELATED"/>
    <property type="match status" value="1"/>
</dbReference>
<dbReference type="EMBL" id="BLAF01000008">
    <property type="protein sequence ID" value="GES18736.1"/>
    <property type="molecule type" value="Genomic_DNA"/>
</dbReference>
<organism evidence="2 3">
    <name type="scientific">Acrocarpospora pleiomorpha</name>
    <dbReference type="NCBI Taxonomy" id="90975"/>
    <lineage>
        <taxon>Bacteria</taxon>
        <taxon>Bacillati</taxon>
        <taxon>Actinomycetota</taxon>
        <taxon>Actinomycetes</taxon>
        <taxon>Streptosporangiales</taxon>
        <taxon>Streptosporangiaceae</taxon>
        <taxon>Acrocarpospora</taxon>
    </lineage>
</organism>
<gene>
    <name evidence="2" type="ORF">Aple_016310</name>
</gene>
<dbReference type="InterPro" id="IPR011990">
    <property type="entry name" value="TPR-like_helical_dom_sf"/>
</dbReference>
<dbReference type="SUPFAM" id="SSF52540">
    <property type="entry name" value="P-loop containing nucleoside triphosphate hydrolases"/>
    <property type="match status" value="1"/>
</dbReference>
<dbReference type="Gene3D" id="1.25.40.10">
    <property type="entry name" value="Tetratricopeptide repeat domain"/>
    <property type="match status" value="3"/>
</dbReference>
<dbReference type="RefSeq" id="WP_246264236.1">
    <property type="nucleotide sequence ID" value="NZ_BAAAHM010000012.1"/>
</dbReference>
<dbReference type="Pfam" id="PF13424">
    <property type="entry name" value="TPR_12"/>
    <property type="match status" value="3"/>
</dbReference>
<sequence length="843" mass="93004">MTISRPPAAQRATGGFPEIWKVPPRNKNFTGREELLSRLRDGIVDQVTAVVPHALHGLGGVGKTQMAVEYAYRFRDSYDIVWWIPSDQPGLVRSTLAQLAPHLGLPPATATGIEDAANAVLEALRRGKPYSQWLLIFDNADEPEELSDIVPPGPGHVLITSRNHRWESVVDTVAIDVFPRPESVEFFKRRMRRSLSDLDANRLAEELGDLPLALEQAAALQTETGMSAEDYLRLLRERTSTLLSEGKPSEYPLSMTAAWGLSVAKLKENLPEAMELLRCCAFFGPEPIPRAVFYPVAGKVRPQIAELLADPIRLSKAIGRLGKYALVRLDAEAGERTIQVHRLIQALLREELDATTQEEIRAEVHSLLVGAASGNPDDPRNWPRYDALLAHVGPSLMAESRRDEVRNFALDILTYLSTSGNHESTRSHTETFLQQWTADSGPDDLYVLRAKRSQGNLLRSLGRYNEAYDLDSATLATMRKAVGPTHLDTLILLNSIGADLRAKGSFHEARDHDAESVRLHEEVLGPDHVTTLRAVNNLALDHGLTSDYRGSRTLQEQALRLALAQKGMGRGTVLNLWTGLARAVRLCGDYTEACDVGEDALAYGREQLDADHPRILITMKDLAIARLRSGETAEALELAQEVHARYVRLYGLDHPGTLAAATSLANALRANGQAEDAFELASDTMLRYPGMYGSEHPYHYGCASNVALLHRVLDRPQEARELNEQALEGIERTLGRDHHYTLTIALNLTSDFAVLGDLKAACELGKDTHRRLKELLGERHPTTLGCAANLAADLNAANEREDSQALFAETMEFYIETLGAEHPDTVVAAAGRHLDIDFDPPPI</sequence>
<keyword evidence="3" id="KW-1185">Reference proteome</keyword>
<dbReference type="SUPFAM" id="SSF48452">
    <property type="entry name" value="TPR-like"/>
    <property type="match status" value="3"/>
</dbReference>
<feature type="domain" description="DUF7779" evidence="1">
    <location>
        <begin position="268"/>
        <end position="354"/>
    </location>
</feature>
<proteinExistence type="predicted"/>
<evidence type="ECO:0000313" key="3">
    <source>
        <dbReference type="Proteomes" id="UP000377595"/>
    </source>
</evidence>
<dbReference type="Gene3D" id="3.40.50.300">
    <property type="entry name" value="P-loop containing nucleotide triphosphate hydrolases"/>
    <property type="match status" value="1"/>
</dbReference>
<dbReference type="Pfam" id="PF25000">
    <property type="entry name" value="DUF7779"/>
    <property type="match status" value="1"/>
</dbReference>
<reference evidence="2 3" key="1">
    <citation type="submission" date="2019-10" db="EMBL/GenBank/DDBJ databases">
        <title>Whole genome shotgun sequence of Acrocarpospora pleiomorpha NBRC 16267.</title>
        <authorList>
            <person name="Ichikawa N."/>
            <person name="Kimura A."/>
            <person name="Kitahashi Y."/>
            <person name="Komaki H."/>
            <person name="Oguchi A."/>
        </authorList>
    </citation>
    <scope>NUCLEOTIDE SEQUENCE [LARGE SCALE GENOMIC DNA]</scope>
    <source>
        <strain evidence="2 3">NBRC 16267</strain>
    </source>
</reference>
<name>A0A5M3XDL3_9ACTN</name>